<proteinExistence type="predicted"/>
<comment type="caution">
    <text evidence="1">The sequence shown here is derived from an EMBL/GenBank/DDBJ whole genome shotgun (WGS) entry which is preliminary data.</text>
</comment>
<reference evidence="1" key="1">
    <citation type="submission" date="2022-07" db="EMBL/GenBank/DDBJ databases">
        <title>Genome Sequence of Lecanicillium saksenae.</title>
        <authorList>
            <person name="Buettner E."/>
        </authorList>
    </citation>
    <scope>NUCLEOTIDE SEQUENCE</scope>
    <source>
        <strain evidence="1">VT-O1</strain>
    </source>
</reference>
<sequence>MEQAPSLTLEERFAAIVNGTYRARSPSRRDPTMSWRNNLADTIEMSMEKYNHHKWGFVVYRTTYSDDEKWARVVCMLQASTVDTLEFYKGMDMMDSRIETIIEDASRLNGADSLAVREHFDQWVTENSFLENPHAAVEHQAQLPLAPRYRFAIQIDEASMNSILNEPTEDIRPGQEDIGWIKLIHKNWIYDPESDSDGDTARGQPPIEGITDEDVGWMKQNWRNAHRPPIVDTY</sequence>
<dbReference type="Proteomes" id="UP001148737">
    <property type="component" value="Unassembled WGS sequence"/>
</dbReference>
<gene>
    <name evidence="1" type="ORF">NLG97_g1331</name>
</gene>
<organism evidence="1 2">
    <name type="scientific">Lecanicillium saksenae</name>
    <dbReference type="NCBI Taxonomy" id="468837"/>
    <lineage>
        <taxon>Eukaryota</taxon>
        <taxon>Fungi</taxon>
        <taxon>Dikarya</taxon>
        <taxon>Ascomycota</taxon>
        <taxon>Pezizomycotina</taxon>
        <taxon>Sordariomycetes</taxon>
        <taxon>Hypocreomycetidae</taxon>
        <taxon>Hypocreales</taxon>
        <taxon>Cordycipitaceae</taxon>
        <taxon>Lecanicillium</taxon>
    </lineage>
</organism>
<evidence type="ECO:0000313" key="2">
    <source>
        <dbReference type="Proteomes" id="UP001148737"/>
    </source>
</evidence>
<keyword evidence="2" id="KW-1185">Reference proteome</keyword>
<evidence type="ECO:0000313" key="1">
    <source>
        <dbReference type="EMBL" id="KAJ3498169.1"/>
    </source>
</evidence>
<dbReference type="EMBL" id="JANAKD010000065">
    <property type="protein sequence ID" value="KAJ3498169.1"/>
    <property type="molecule type" value="Genomic_DNA"/>
</dbReference>
<name>A0ACC1R407_9HYPO</name>
<accession>A0ACC1R407</accession>
<protein>
    <submittedName>
        <fullName evidence="1">Uncharacterized protein</fullName>
    </submittedName>
</protein>